<evidence type="ECO:0000256" key="1">
    <source>
        <dbReference type="SAM" id="SignalP"/>
    </source>
</evidence>
<organism evidence="2 3">
    <name type="scientific">Colletotrichum plurivorum</name>
    <dbReference type="NCBI Taxonomy" id="2175906"/>
    <lineage>
        <taxon>Eukaryota</taxon>
        <taxon>Fungi</taxon>
        <taxon>Dikarya</taxon>
        <taxon>Ascomycota</taxon>
        <taxon>Pezizomycotina</taxon>
        <taxon>Sordariomycetes</taxon>
        <taxon>Hypocreomycetidae</taxon>
        <taxon>Glomerellales</taxon>
        <taxon>Glomerellaceae</taxon>
        <taxon>Colletotrichum</taxon>
        <taxon>Colletotrichum orchidearum species complex</taxon>
    </lineage>
</organism>
<evidence type="ECO:0000313" key="2">
    <source>
        <dbReference type="EMBL" id="KAF6824472.1"/>
    </source>
</evidence>
<sequence>MVSIKSLLALLAVQAMTAAAAPAPVSDDPAMELMAQASIYFCSDIRWNGECRNHLIDLDKCSKHRSPPISPIRRIFSAGHLFAPRNETADMQTADFYFPANVPSGWNDRISSIRNDSKSFYTCTWYLDAGCRGQSYANQEDANLADGNGRFNDSISSYSCKRK</sequence>
<accession>A0A8H6K3Q3</accession>
<evidence type="ECO:0000313" key="3">
    <source>
        <dbReference type="Proteomes" id="UP000654918"/>
    </source>
</evidence>
<keyword evidence="1" id="KW-0732">Signal</keyword>
<feature type="chain" id="PRO_5034864990" evidence="1">
    <location>
        <begin position="21"/>
        <end position="163"/>
    </location>
</feature>
<keyword evidence="3" id="KW-1185">Reference proteome</keyword>
<reference evidence="2" key="1">
    <citation type="journal article" date="2020" name="Phytopathology">
        <title>Genome Sequence Resources of Colletotrichum truncatum, C. plurivorum, C. musicola, and C. sojae: Four Species Pathogenic to Soybean (Glycine max).</title>
        <authorList>
            <person name="Rogerio F."/>
            <person name="Boufleur T.R."/>
            <person name="Ciampi-Guillardi M."/>
            <person name="Sukno S.A."/>
            <person name="Thon M.R."/>
            <person name="Massola Junior N.S."/>
            <person name="Baroncelli R."/>
        </authorList>
    </citation>
    <scope>NUCLEOTIDE SEQUENCE</scope>
    <source>
        <strain evidence="2">LFN00145</strain>
    </source>
</reference>
<name>A0A8H6K3Q3_9PEZI</name>
<gene>
    <name evidence="2" type="ORF">CPLU01_10829</name>
</gene>
<comment type="caution">
    <text evidence="2">The sequence shown here is derived from an EMBL/GenBank/DDBJ whole genome shotgun (WGS) entry which is preliminary data.</text>
</comment>
<protein>
    <submittedName>
        <fullName evidence="2">Uncharacterized protein</fullName>
    </submittedName>
</protein>
<dbReference type="AlphaFoldDB" id="A0A8H6K3Q3"/>
<dbReference type="EMBL" id="WIGO01000192">
    <property type="protein sequence ID" value="KAF6824472.1"/>
    <property type="molecule type" value="Genomic_DNA"/>
</dbReference>
<proteinExistence type="predicted"/>
<dbReference type="Proteomes" id="UP000654918">
    <property type="component" value="Unassembled WGS sequence"/>
</dbReference>
<dbReference type="Gene3D" id="2.60.20.10">
    <property type="entry name" value="Crystallins"/>
    <property type="match status" value="1"/>
</dbReference>
<feature type="signal peptide" evidence="1">
    <location>
        <begin position="1"/>
        <end position="20"/>
    </location>
</feature>